<comment type="function">
    <text evidence="1">Transcriptional repressor of xylose-utilizing enzymes.</text>
</comment>
<name>A0A0I9W7E3_9ENTE</name>
<dbReference type="Gene3D" id="3.30.420.40">
    <property type="match status" value="2"/>
</dbReference>
<dbReference type="AlphaFoldDB" id="A0A0I9W7E3"/>
<comment type="similarity">
    <text evidence="2">Belongs to the ROK (NagC/XylR) family.</text>
</comment>
<dbReference type="SUPFAM" id="SSF53067">
    <property type="entry name" value="Actin-like ATPase domain"/>
    <property type="match status" value="1"/>
</dbReference>
<comment type="caution">
    <text evidence="4">The sequence shown here is derived from an EMBL/GenBank/DDBJ whole genome shotgun (WGS) entry which is preliminary data.</text>
</comment>
<evidence type="ECO:0000256" key="2">
    <source>
        <dbReference type="ARBA" id="ARBA00006479"/>
    </source>
</evidence>
<dbReference type="Pfam" id="PF13412">
    <property type="entry name" value="HTH_24"/>
    <property type="match status" value="1"/>
</dbReference>
<dbReference type="InterPro" id="IPR036390">
    <property type="entry name" value="WH_DNA-bd_sf"/>
</dbReference>
<dbReference type="GeneID" id="60870801"/>
<dbReference type="InterPro" id="IPR036388">
    <property type="entry name" value="WH-like_DNA-bd_sf"/>
</dbReference>
<keyword evidence="3" id="KW-0119">Carbohydrate metabolism</keyword>
<evidence type="ECO:0000313" key="4">
    <source>
        <dbReference type="EMBL" id="OUQ09168.1"/>
    </source>
</evidence>
<gene>
    <name evidence="4" type="ORF">B5E88_10395</name>
</gene>
<proteinExistence type="inferred from homology"/>
<evidence type="ECO:0000256" key="1">
    <source>
        <dbReference type="ARBA" id="ARBA00002486"/>
    </source>
</evidence>
<dbReference type="Pfam" id="PF00480">
    <property type="entry name" value="ROK"/>
    <property type="match status" value="1"/>
</dbReference>
<dbReference type="Proteomes" id="UP000196074">
    <property type="component" value="Unassembled WGS sequence"/>
</dbReference>
<protein>
    <submittedName>
        <fullName evidence="4">Uncharacterized protein</fullName>
    </submittedName>
</protein>
<evidence type="ECO:0000313" key="5">
    <source>
        <dbReference type="Proteomes" id="UP000196074"/>
    </source>
</evidence>
<dbReference type="PANTHER" id="PTHR18964:SF149">
    <property type="entry name" value="BIFUNCTIONAL UDP-N-ACETYLGLUCOSAMINE 2-EPIMERASE_N-ACETYLMANNOSAMINE KINASE"/>
    <property type="match status" value="1"/>
</dbReference>
<dbReference type="EMBL" id="NFLC01000025">
    <property type="protein sequence ID" value="OUQ09168.1"/>
    <property type="molecule type" value="Genomic_DNA"/>
</dbReference>
<keyword evidence="3" id="KW-0859">Xylose metabolism</keyword>
<accession>A0A0I9W7E3</accession>
<dbReference type="GO" id="GO:0042732">
    <property type="term" value="P:D-xylose metabolic process"/>
    <property type="evidence" value="ECO:0007669"/>
    <property type="project" value="UniProtKB-KW"/>
</dbReference>
<reference evidence="5" key="1">
    <citation type="submission" date="2017-04" db="EMBL/GenBank/DDBJ databases">
        <title>Function of individual gut microbiota members based on whole genome sequencing of pure cultures obtained from chicken caecum.</title>
        <authorList>
            <person name="Medvecky M."/>
            <person name="Cejkova D."/>
            <person name="Polansky O."/>
            <person name="Karasova D."/>
            <person name="Kubasova T."/>
            <person name="Cizek A."/>
            <person name="Rychlik I."/>
        </authorList>
    </citation>
    <scope>NUCLEOTIDE SEQUENCE [LARGE SCALE GENOMIC DNA]</scope>
    <source>
        <strain evidence="5">An144</strain>
    </source>
</reference>
<dbReference type="InterPro" id="IPR000600">
    <property type="entry name" value="ROK"/>
</dbReference>
<dbReference type="PANTHER" id="PTHR18964">
    <property type="entry name" value="ROK (REPRESSOR, ORF, KINASE) FAMILY"/>
    <property type="match status" value="1"/>
</dbReference>
<sequence length="392" mass="44532">MTLSKKQAQNRAQILDAIYSHNRISRIDIAKLTAITPATTSAITNELLQEEFIQEVGEEQSNKVGRKKIHLQIKEGAAYFLGSELSEKYFSFVIADNLGHIKEHTIYKLSTEQIASQGFEIFKEKLIELLNRYKDYQIKAIAIALPGHYDQNKDIVTNNSLWQCFNLSEIKKLVSLPVYFANNVEGMALKKRLFDVEKKNDNYLYFHIGRGIKCSYMYESQVFSKQNMLIGEVGHVVVDKDGSLCECGKKGCLQTFISENWLINRAQILYNNDQESYLKRLLSTNQDIQVQTLLTAFELGDKSIQILLEQAIQALSQVILNLNLIIDFQSLYIHSELFNHPAMQQILLSKLAIEPNLLLNLPKSPTVIFEPYTPLDGAVGAVATAVQKCYLL</sequence>
<dbReference type="SUPFAM" id="SSF46785">
    <property type="entry name" value="Winged helix' DNA-binding domain"/>
    <property type="match status" value="1"/>
</dbReference>
<evidence type="ECO:0000256" key="3">
    <source>
        <dbReference type="ARBA" id="ARBA00022629"/>
    </source>
</evidence>
<dbReference type="RefSeq" id="WP_016251349.1">
    <property type="nucleotide sequence ID" value="NZ_CP144495.1"/>
</dbReference>
<dbReference type="InterPro" id="IPR043129">
    <property type="entry name" value="ATPase_NBD"/>
</dbReference>
<dbReference type="Gene3D" id="1.10.10.10">
    <property type="entry name" value="Winged helix-like DNA-binding domain superfamily/Winged helix DNA-binding domain"/>
    <property type="match status" value="1"/>
</dbReference>
<organism evidence="4 5">
    <name type="scientific">Enterococcus cecorum</name>
    <dbReference type="NCBI Taxonomy" id="44008"/>
    <lineage>
        <taxon>Bacteria</taxon>
        <taxon>Bacillati</taxon>
        <taxon>Bacillota</taxon>
        <taxon>Bacilli</taxon>
        <taxon>Lactobacillales</taxon>
        <taxon>Enterococcaceae</taxon>
        <taxon>Enterococcus</taxon>
    </lineage>
</organism>